<comment type="caution">
    <text evidence="10">Lacks conserved residue(s) required for the propagation of feature annotation.</text>
</comment>
<dbReference type="SUPFAM" id="SSF52540">
    <property type="entry name" value="P-loop containing nucleoside triphosphate hydrolases"/>
    <property type="match status" value="1"/>
</dbReference>
<gene>
    <name evidence="10" type="primary">tmk</name>
    <name evidence="12" type="ORF">GP475_03200</name>
</gene>
<comment type="function">
    <text evidence="10">Phosphorylation of dTMP to form dTDP in both de novo and salvage pathways of dTTP synthesis.</text>
</comment>
<dbReference type="CDD" id="cd01672">
    <property type="entry name" value="TMPK"/>
    <property type="match status" value="1"/>
</dbReference>
<dbReference type="InterPro" id="IPR018094">
    <property type="entry name" value="Thymidylate_kinase"/>
</dbReference>
<dbReference type="GO" id="GO:0005829">
    <property type="term" value="C:cytosol"/>
    <property type="evidence" value="ECO:0007669"/>
    <property type="project" value="TreeGrafter"/>
</dbReference>
<dbReference type="GO" id="GO:0004798">
    <property type="term" value="F:dTMP kinase activity"/>
    <property type="evidence" value="ECO:0007669"/>
    <property type="project" value="UniProtKB-UniRule"/>
</dbReference>
<evidence type="ECO:0000313" key="13">
    <source>
        <dbReference type="Proteomes" id="UP000516320"/>
    </source>
</evidence>
<protein>
    <recommendedName>
        <fullName evidence="3 10">Thymidylate kinase</fullName>
        <ecNumber evidence="2 10">2.7.4.9</ecNumber>
    </recommendedName>
    <alternativeName>
        <fullName evidence="10">dTMP kinase</fullName>
    </alternativeName>
</protein>
<dbReference type="GO" id="GO:0006233">
    <property type="term" value="P:dTDP biosynthetic process"/>
    <property type="evidence" value="ECO:0007669"/>
    <property type="project" value="InterPro"/>
</dbReference>
<dbReference type="InterPro" id="IPR018095">
    <property type="entry name" value="Thymidylate_kin_CS"/>
</dbReference>
<evidence type="ECO:0000256" key="4">
    <source>
        <dbReference type="ARBA" id="ARBA00022679"/>
    </source>
</evidence>
<keyword evidence="5 10" id="KW-0545">Nucleotide biosynthesis</keyword>
<name>A0A7H0SMJ0_9CORY</name>
<evidence type="ECO:0000256" key="8">
    <source>
        <dbReference type="ARBA" id="ARBA00022840"/>
    </source>
</evidence>
<dbReference type="HAMAP" id="MF_00165">
    <property type="entry name" value="Thymidylate_kinase"/>
    <property type="match status" value="1"/>
</dbReference>
<dbReference type="EMBL" id="CP046884">
    <property type="protein sequence ID" value="QNQ89765.1"/>
    <property type="molecule type" value="Genomic_DNA"/>
</dbReference>
<comment type="catalytic activity">
    <reaction evidence="9 10">
        <text>dTMP + ATP = dTDP + ADP</text>
        <dbReference type="Rhea" id="RHEA:13517"/>
        <dbReference type="ChEBI" id="CHEBI:30616"/>
        <dbReference type="ChEBI" id="CHEBI:58369"/>
        <dbReference type="ChEBI" id="CHEBI:63528"/>
        <dbReference type="ChEBI" id="CHEBI:456216"/>
        <dbReference type="EC" id="2.7.4.9"/>
    </reaction>
</comment>
<dbReference type="InterPro" id="IPR039430">
    <property type="entry name" value="Thymidylate_kin-like_dom"/>
</dbReference>
<evidence type="ECO:0000256" key="2">
    <source>
        <dbReference type="ARBA" id="ARBA00012980"/>
    </source>
</evidence>
<evidence type="ECO:0000256" key="5">
    <source>
        <dbReference type="ARBA" id="ARBA00022727"/>
    </source>
</evidence>
<dbReference type="InterPro" id="IPR027417">
    <property type="entry name" value="P-loop_NTPase"/>
</dbReference>
<evidence type="ECO:0000313" key="12">
    <source>
        <dbReference type="EMBL" id="QNQ89765.1"/>
    </source>
</evidence>
<organism evidence="12 13">
    <name type="scientific">Corynebacterium poyangense</name>
    <dbReference type="NCBI Taxonomy" id="2684405"/>
    <lineage>
        <taxon>Bacteria</taxon>
        <taxon>Bacillati</taxon>
        <taxon>Actinomycetota</taxon>
        <taxon>Actinomycetes</taxon>
        <taxon>Mycobacteriales</taxon>
        <taxon>Corynebacteriaceae</taxon>
        <taxon>Corynebacterium</taxon>
    </lineage>
</organism>
<dbReference type="AlphaFoldDB" id="A0A7H0SMJ0"/>
<keyword evidence="4 10" id="KW-0808">Transferase</keyword>
<evidence type="ECO:0000256" key="1">
    <source>
        <dbReference type="ARBA" id="ARBA00009776"/>
    </source>
</evidence>
<keyword evidence="8 10" id="KW-0067">ATP-binding</keyword>
<feature type="domain" description="Thymidylate kinase-like" evidence="11">
    <location>
        <begin position="5"/>
        <end position="180"/>
    </location>
</feature>
<dbReference type="GO" id="GO:0005524">
    <property type="term" value="F:ATP binding"/>
    <property type="evidence" value="ECO:0007669"/>
    <property type="project" value="UniProtKB-UniRule"/>
</dbReference>
<evidence type="ECO:0000256" key="9">
    <source>
        <dbReference type="ARBA" id="ARBA00048743"/>
    </source>
</evidence>
<evidence type="ECO:0000256" key="7">
    <source>
        <dbReference type="ARBA" id="ARBA00022777"/>
    </source>
</evidence>
<dbReference type="GO" id="GO:0006227">
    <property type="term" value="P:dUDP biosynthetic process"/>
    <property type="evidence" value="ECO:0007669"/>
    <property type="project" value="TreeGrafter"/>
</dbReference>
<evidence type="ECO:0000256" key="6">
    <source>
        <dbReference type="ARBA" id="ARBA00022741"/>
    </source>
</evidence>
<accession>A0A7H0SMJ0</accession>
<dbReference type="PANTHER" id="PTHR10344:SF4">
    <property type="entry name" value="UMP-CMP KINASE 2, MITOCHONDRIAL"/>
    <property type="match status" value="1"/>
</dbReference>
<dbReference type="PROSITE" id="PS01331">
    <property type="entry name" value="THYMIDYLATE_KINASE"/>
    <property type="match status" value="1"/>
</dbReference>
<dbReference type="RefSeq" id="WP_187975218.1">
    <property type="nucleotide sequence ID" value="NZ_CP046884.1"/>
</dbReference>
<evidence type="ECO:0000256" key="10">
    <source>
        <dbReference type="HAMAP-Rule" id="MF_00165"/>
    </source>
</evidence>
<comment type="similarity">
    <text evidence="1 10">Belongs to the thymidylate kinase family.</text>
</comment>
<keyword evidence="7 10" id="KW-0418">Kinase</keyword>
<sequence length="203" mass="22729">MIICIEGIDGAGKNTLVQALVQQVDAEVLAFPRYQDSIAAQLAAHALHGEMGDMADSPYAMATLFALDRHGARSQLLPFAGTQDRLIVLDRYVASNAAYSVARTGNPDLASWVYHLEFEQLGLPTPDLQILLTTEPEVAAQRAQQREIADHTRNRDRYERDYGLQKRTYQAYLELVRQEWGSPWLATTAAKDILQRIPHGLLR</sequence>
<keyword evidence="6 10" id="KW-0547">Nucleotide-binding</keyword>
<dbReference type="KEGG" id="cpoy:GP475_03200"/>
<evidence type="ECO:0000256" key="3">
    <source>
        <dbReference type="ARBA" id="ARBA00017144"/>
    </source>
</evidence>
<dbReference type="GO" id="GO:0006235">
    <property type="term" value="P:dTTP biosynthetic process"/>
    <property type="evidence" value="ECO:0007669"/>
    <property type="project" value="UniProtKB-UniRule"/>
</dbReference>
<proteinExistence type="inferred from homology"/>
<evidence type="ECO:0000259" key="11">
    <source>
        <dbReference type="Pfam" id="PF02223"/>
    </source>
</evidence>
<dbReference type="NCBIfam" id="TIGR00041">
    <property type="entry name" value="DTMP_kinase"/>
    <property type="match status" value="1"/>
</dbReference>
<dbReference type="EC" id="2.7.4.9" evidence="2 10"/>
<reference evidence="12 13" key="1">
    <citation type="submission" date="2019-12" db="EMBL/GenBank/DDBJ databases">
        <title>Corynebacterium sp. nov., isolated from feces of the Anser Albifrons in China.</title>
        <authorList>
            <person name="Liu Q."/>
        </authorList>
    </citation>
    <scope>NUCLEOTIDE SEQUENCE [LARGE SCALE GENOMIC DNA]</scope>
    <source>
        <strain evidence="12 13">4H37-19</strain>
    </source>
</reference>
<dbReference type="Gene3D" id="3.40.50.300">
    <property type="entry name" value="P-loop containing nucleotide triphosphate hydrolases"/>
    <property type="match status" value="1"/>
</dbReference>
<dbReference type="Pfam" id="PF02223">
    <property type="entry name" value="Thymidylate_kin"/>
    <property type="match status" value="1"/>
</dbReference>
<dbReference type="Proteomes" id="UP000516320">
    <property type="component" value="Chromosome"/>
</dbReference>
<dbReference type="PANTHER" id="PTHR10344">
    <property type="entry name" value="THYMIDYLATE KINASE"/>
    <property type="match status" value="1"/>
</dbReference>
<keyword evidence="13" id="KW-1185">Reference proteome</keyword>
<dbReference type="NCBIfam" id="NF005923">
    <property type="entry name" value="PRK07933.1"/>
    <property type="match status" value="1"/>
</dbReference>